<gene>
    <name evidence="1" type="ORF">EXE25_16180</name>
</gene>
<accession>A0A4Q7ASY4</accession>
<name>A0A4Q7ASY4_9GAMM</name>
<protein>
    <submittedName>
        <fullName evidence="1">Uncharacterized protein</fullName>
    </submittedName>
</protein>
<proteinExistence type="predicted"/>
<evidence type="ECO:0000313" key="2">
    <source>
        <dbReference type="Proteomes" id="UP000293483"/>
    </source>
</evidence>
<reference evidence="1 2" key="1">
    <citation type="submission" date="2019-02" db="EMBL/GenBank/DDBJ databases">
        <title>The Batch Genome Submission of Acinetobacter spp. strains.</title>
        <authorList>
            <person name="Qin J."/>
            <person name="Hu Y."/>
            <person name="Ye H."/>
            <person name="Wei L."/>
            <person name="Feng Y."/>
            <person name="Zong Z."/>
        </authorList>
    </citation>
    <scope>NUCLEOTIDE SEQUENCE [LARGE SCALE GENOMIC DNA]</scope>
    <source>
        <strain evidence="1 2">WCHABo060081</strain>
    </source>
</reference>
<dbReference type="EMBL" id="SGSU01000021">
    <property type="protein sequence ID" value="RZG64711.1"/>
    <property type="molecule type" value="Genomic_DNA"/>
</dbReference>
<dbReference type="AlphaFoldDB" id="A0A4Q7ASY4"/>
<evidence type="ECO:0000313" key="1">
    <source>
        <dbReference type="EMBL" id="RZG64711.1"/>
    </source>
</evidence>
<organism evidence="1 2">
    <name type="scientific">Acinetobacter bouvetii</name>
    <dbReference type="NCBI Taxonomy" id="202951"/>
    <lineage>
        <taxon>Bacteria</taxon>
        <taxon>Pseudomonadati</taxon>
        <taxon>Pseudomonadota</taxon>
        <taxon>Gammaproteobacteria</taxon>
        <taxon>Moraxellales</taxon>
        <taxon>Moraxellaceae</taxon>
        <taxon>Acinetobacter</taxon>
    </lineage>
</organism>
<comment type="caution">
    <text evidence="1">The sequence shown here is derived from an EMBL/GenBank/DDBJ whole genome shotgun (WGS) entry which is preliminary data.</text>
</comment>
<dbReference type="RefSeq" id="WP_130148051.1">
    <property type="nucleotide sequence ID" value="NZ_SGSU01000021.1"/>
</dbReference>
<dbReference type="Proteomes" id="UP000293483">
    <property type="component" value="Unassembled WGS sequence"/>
</dbReference>
<sequence length="205" mass="23636">MKDNLEAALTTAFQLAKKKCDKHENKCFSLSMSDGKKHNYRSKAWIKFLARELLKMTQASHPVTAENILFRSFYRNNSNKVTAQIFNLNEFLFDIVVAQMVEINSASHSKARKLQAIKYGKWIVESEFQINNSRALLLDLNKLAIAKAENKLFIMSHSNKNTMKNWVIKTAKELMDTANENVYLAVVPHPQDWTINDKIEVEKIT</sequence>